<sequence>MALRAPVAVLGCRVCRGVRGPARYPPFNRLLLQRTSNSSNFAEKNAWDEAKHGVVVARDGPGVRSVSAERTRCSLGVPGAGPFDATRTTSRSPVMWHRREGGRMATLRKVPQPPRGLAADAAPAGAPGRRGAVLAAVPAQRRTRVILGLVVVAVLGGLLAMVGVQRMSTTSQAWALRRTVQQGQVLTRADLVVANAAPGLPTVTDSSLVVGKIAVGAIPAGTLLNPAMVAASSPVPPGDVTVPVPVKTGQLPARVHPGARVLLVATTGITNGTTNGIGSSGNPSPTPLPAPVTALVVDVSVPAAGTGLTVVDVAVPRAAGAAVAQMSATQTVTIVLLPAAGGGR</sequence>
<gene>
    <name evidence="3" type="ORF">FGL98_17250</name>
</gene>
<keyword evidence="4" id="KW-1185">Reference proteome</keyword>
<dbReference type="Proteomes" id="UP000320244">
    <property type="component" value="Unassembled WGS sequence"/>
</dbReference>
<organism evidence="3 4">
    <name type="scientific">Leekyejoonella antrihumi</name>
    <dbReference type="NCBI Taxonomy" id="1660198"/>
    <lineage>
        <taxon>Bacteria</taxon>
        <taxon>Bacillati</taxon>
        <taxon>Actinomycetota</taxon>
        <taxon>Actinomycetes</taxon>
        <taxon>Micrococcales</taxon>
        <taxon>Dermacoccaceae</taxon>
        <taxon>Leekyejoonella</taxon>
    </lineage>
</organism>
<dbReference type="Pfam" id="PF08666">
    <property type="entry name" value="SAF"/>
    <property type="match status" value="1"/>
</dbReference>
<keyword evidence="1" id="KW-1133">Transmembrane helix</keyword>
<evidence type="ECO:0000313" key="4">
    <source>
        <dbReference type="Proteomes" id="UP000320244"/>
    </source>
</evidence>
<dbReference type="InterPro" id="IPR013974">
    <property type="entry name" value="SAF"/>
</dbReference>
<reference evidence="3 4" key="2">
    <citation type="submission" date="2019-08" db="EMBL/GenBank/DDBJ databases">
        <title>Jejuicoccus antrihumi gen. nov., sp. nov., a new member of the family Dermacoccaceae isolated from a cave.</title>
        <authorList>
            <person name="Schumann P."/>
            <person name="Kim I.S."/>
        </authorList>
    </citation>
    <scope>NUCLEOTIDE SEQUENCE [LARGE SCALE GENOMIC DNA]</scope>
    <source>
        <strain evidence="3 4">C5-26</strain>
    </source>
</reference>
<protein>
    <recommendedName>
        <fullName evidence="2">SAF domain-containing protein</fullName>
    </recommendedName>
</protein>
<evidence type="ECO:0000259" key="2">
    <source>
        <dbReference type="SMART" id="SM00858"/>
    </source>
</evidence>
<comment type="caution">
    <text evidence="3">The sequence shown here is derived from an EMBL/GenBank/DDBJ whole genome shotgun (WGS) entry which is preliminary data.</text>
</comment>
<dbReference type="Gene3D" id="3.90.1210.10">
    <property type="entry name" value="Antifreeze-like/N-acetylneuraminic acid synthase C-terminal domain"/>
    <property type="match status" value="1"/>
</dbReference>
<proteinExistence type="predicted"/>
<dbReference type="CDD" id="cd11614">
    <property type="entry name" value="SAF_CpaB_FlgA_like"/>
    <property type="match status" value="1"/>
</dbReference>
<feature type="transmembrane region" description="Helical" evidence="1">
    <location>
        <begin position="145"/>
        <end position="164"/>
    </location>
</feature>
<feature type="domain" description="SAF" evidence="2">
    <location>
        <begin position="171"/>
        <end position="230"/>
    </location>
</feature>
<reference evidence="3 4" key="1">
    <citation type="submission" date="2019-05" db="EMBL/GenBank/DDBJ databases">
        <authorList>
            <person name="Lee S.D."/>
        </authorList>
    </citation>
    <scope>NUCLEOTIDE SEQUENCE [LARGE SCALE GENOMIC DNA]</scope>
    <source>
        <strain evidence="3 4">C5-26</strain>
    </source>
</reference>
<name>A0A563DX03_9MICO</name>
<dbReference type="SMART" id="SM00858">
    <property type="entry name" value="SAF"/>
    <property type="match status" value="1"/>
</dbReference>
<dbReference type="AlphaFoldDB" id="A0A563DX03"/>
<keyword evidence="1" id="KW-0812">Transmembrane</keyword>
<accession>A0A563DX03</accession>
<keyword evidence="1" id="KW-0472">Membrane</keyword>
<evidence type="ECO:0000313" key="3">
    <source>
        <dbReference type="EMBL" id="TWP34463.1"/>
    </source>
</evidence>
<evidence type="ECO:0000256" key="1">
    <source>
        <dbReference type="SAM" id="Phobius"/>
    </source>
</evidence>
<dbReference type="EMBL" id="VCQV01000027">
    <property type="protein sequence ID" value="TWP34463.1"/>
    <property type="molecule type" value="Genomic_DNA"/>
</dbReference>